<comment type="caution">
    <text evidence="1">The sequence shown here is derived from an EMBL/GenBank/DDBJ whole genome shotgun (WGS) entry which is preliminary data.</text>
</comment>
<evidence type="ECO:0000313" key="1">
    <source>
        <dbReference type="EMBL" id="KAJ8379199.1"/>
    </source>
</evidence>
<evidence type="ECO:0000313" key="2">
    <source>
        <dbReference type="Proteomes" id="UP001221898"/>
    </source>
</evidence>
<protein>
    <submittedName>
        <fullName evidence="1">Uncharacterized protein</fullName>
    </submittedName>
</protein>
<dbReference type="InterPro" id="IPR013783">
    <property type="entry name" value="Ig-like_fold"/>
</dbReference>
<dbReference type="AlphaFoldDB" id="A0AAD7RI75"/>
<gene>
    <name evidence="1" type="ORF">AAFF_G00223110</name>
</gene>
<keyword evidence="2" id="KW-1185">Reference proteome</keyword>
<proteinExistence type="predicted"/>
<name>A0AAD7RI75_9TELE</name>
<reference evidence="1" key="1">
    <citation type="journal article" date="2023" name="Science">
        <title>Genome structures resolve the early diversification of teleost fishes.</title>
        <authorList>
            <person name="Parey E."/>
            <person name="Louis A."/>
            <person name="Montfort J."/>
            <person name="Bouchez O."/>
            <person name="Roques C."/>
            <person name="Iampietro C."/>
            <person name="Lluch J."/>
            <person name="Castinel A."/>
            <person name="Donnadieu C."/>
            <person name="Desvignes T."/>
            <person name="Floi Bucao C."/>
            <person name="Jouanno E."/>
            <person name="Wen M."/>
            <person name="Mejri S."/>
            <person name="Dirks R."/>
            <person name="Jansen H."/>
            <person name="Henkel C."/>
            <person name="Chen W.J."/>
            <person name="Zahm M."/>
            <person name="Cabau C."/>
            <person name="Klopp C."/>
            <person name="Thompson A.W."/>
            <person name="Robinson-Rechavi M."/>
            <person name="Braasch I."/>
            <person name="Lecointre G."/>
            <person name="Bobe J."/>
            <person name="Postlethwait J.H."/>
            <person name="Berthelot C."/>
            <person name="Roest Crollius H."/>
            <person name="Guiguen Y."/>
        </authorList>
    </citation>
    <scope>NUCLEOTIDE SEQUENCE</scope>
    <source>
        <strain evidence="1">NC1722</strain>
    </source>
</reference>
<dbReference type="Gene3D" id="2.60.40.10">
    <property type="entry name" value="Immunoglobulins"/>
    <property type="match status" value="1"/>
</dbReference>
<sequence>MGAQWEKAYANYKRYLCKDPCGNGDVLVTTNSASWDRWSMKGISGSSAVRLTLRNVQPFEAGVYWRAVERQGTDVYQKLTLTVVKPMAPQLSAVIPRVRSDGQGNLETVAEDATPREVSHHIVAQQYPEVGKEGAGRVLHKCGDNTTCALALLHYQDLGLGDDCWICHPMMARLTVTPLTYKSVFEENANKTWGNGEGQCVISKDMLSLVYMVGGLRNGVVKNNIKLNCTNGSGVPNSRVYKVPRVGTEVCVCANSSATRAPTVGYSDCQNRIAVNPANGSSCSVSVNGTMRTLECLFSRALLSTPSVMWVCGKAAFHNLPREFRWKGCCAPTVVSVGTSVYHLAEEMQPGSQAGQLRRSARSTSTQEGIPRKYRGYILGDPWTTPGKKAKVHKT</sequence>
<accession>A0AAD7RI75</accession>
<dbReference type="Proteomes" id="UP001221898">
    <property type="component" value="Unassembled WGS sequence"/>
</dbReference>
<dbReference type="EMBL" id="JAINUG010000299">
    <property type="protein sequence ID" value="KAJ8379199.1"/>
    <property type="molecule type" value="Genomic_DNA"/>
</dbReference>
<organism evidence="1 2">
    <name type="scientific">Aldrovandia affinis</name>
    <dbReference type="NCBI Taxonomy" id="143900"/>
    <lineage>
        <taxon>Eukaryota</taxon>
        <taxon>Metazoa</taxon>
        <taxon>Chordata</taxon>
        <taxon>Craniata</taxon>
        <taxon>Vertebrata</taxon>
        <taxon>Euteleostomi</taxon>
        <taxon>Actinopterygii</taxon>
        <taxon>Neopterygii</taxon>
        <taxon>Teleostei</taxon>
        <taxon>Notacanthiformes</taxon>
        <taxon>Halosauridae</taxon>
        <taxon>Aldrovandia</taxon>
    </lineage>
</organism>